<name>A0A383ALP3_9ZZZZ</name>
<feature type="non-terminal residue" evidence="1">
    <location>
        <position position="1"/>
    </location>
</feature>
<proteinExistence type="predicted"/>
<dbReference type="EMBL" id="UINC01193289">
    <property type="protein sequence ID" value="SVE08836.1"/>
    <property type="molecule type" value="Genomic_DNA"/>
</dbReference>
<accession>A0A383ALP3</accession>
<gene>
    <name evidence="1" type="ORF">METZ01_LOCUS461690</name>
</gene>
<dbReference type="AlphaFoldDB" id="A0A383ALP3"/>
<organism evidence="1">
    <name type="scientific">marine metagenome</name>
    <dbReference type="NCBI Taxonomy" id="408172"/>
    <lineage>
        <taxon>unclassified sequences</taxon>
        <taxon>metagenomes</taxon>
        <taxon>ecological metagenomes</taxon>
    </lineage>
</organism>
<protein>
    <submittedName>
        <fullName evidence="1">Uncharacterized protein</fullName>
    </submittedName>
</protein>
<sequence length="76" mass="8176">NAAGTRYSTFVVGDQSYGGVNLATMSAYSPKMIISQGADKYDPLAQYTTVGFKFYYGGAIINANHAVNIYSVTNYS</sequence>
<evidence type="ECO:0000313" key="1">
    <source>
        <dbReference type="EMBL" id="SVE08836.1"/>
    </source>
</evidence>
<reference evidence="1" key="1">
    <citation type="submission" date="2018-05" db="EMBL/GenBank/DDBJ databases">
        <authorList>
            <person name="Lanie J.A."/>
            <person name="Ng W.-L."/>
            <person name="Kazmierczak K.M."/>
            <person name="Andrzejewski T.M."/>
            <person name="Davidsen T.M."/>
            <person name="Wayne K.J."/>
            <person name="Tettelin H."/>
            <person name="Glass J.I."/>
            <person name="Rusch D."/>
            <person name="Podicherti R."/>
            <person name="Tsui H.-C.T."/>
            <person name="Winkler M.E."/>
        </authorList>
    </citation>
    <scope>NUCLEOTIDE SEQUENCE</scope>
</reference>